<reference evidence="2" key="1">
    <citation type="submission" date="2021-02" db="EMBL/GenBank/DDBJ databases">
        <authorList>
            <person name="Bekaert M."/>
        </authorList>
    </citation>
    <scope>NUCLEOTIDE SEQUENCE</scope>
    <source>
        <strain evidence="2">IoA-00</strain>
    </source>
</reference>
<accession>A0A7R8D5M0</accession>
<feature type="region of interest" description="Disordered" evidence="1">
    <location>
        <begin position="259"/>
        <end position="313"/>
    </location>
</feature>
<dbReference type="GO" id="GO:0005654">
    <property type="term" value="C:nucleoplasm"/>
    <property type="evidence" value="ECO:0007669"/>
    <property type="project" value="TreeGrafter"/>
</dbReference>
<dbReference type="CDD" id="cd21134">
    <property type="entry name" value="YTH"/>
    <property type="match status" value="1"/>
</dbReference>
<dbReference type="GO" id="GO:0003729">
    <property type="term" value="F:mRNA binding"/>
    <property type="evidence" value="ECO:0007669"/>
    <property type="project" value="TreeGrafter"/>
</dbReference>
<dbReference type="AlphaFoldDB" id="A0A7R8D5M0"/>
<evidence type="ECO:0000256" key="1">
    <source>
        <dbReference type="SAM" id="MobiDB-lite"/>
    </source>
</evidence>
<evidence type="ECO:0000313" key="3">
    <source>
        <dbReference type="Proteomes" id="UP000675881"/>
    </source>
</evidence>
<organism evidence="2 3">
    <name type="scientific">Lepeophtheirus salmonis</name>
    <name type="common">Salmon louse</name>
    <name type="synonym">Caligus salmonis</name>
    <dbReference type="NCBI Taxonomy" id="72036"/>
    <lineage>
        <taxon>Eukaryota</taxon>
        <taxon>Metazoa</taxon>
        <taxon>Ecdysozoa</taxon>
        <taxon>Arthropoda</taxon>
        <taxon>Crustacea</taxon>
        <taxon>Multicrustacea</taxon>
        <taxon>Hexanauplia</taxon>
        <taxon>Copepoda</taxon>
        <taxon>Siphonostomatoida</taxon>
        <taxon>Caligidae</taxon>
        <taxon>Lepeophtheirus</taxon>
    </lineage>
</organism>
<dbReference type="InterPro" id="IPR007275">
    <property type="entry name" value="YTH_domain"/>
</dbReference>
<dbReference type="PANTHER" id="PTHR12357:SF3">
    <property type="entry name" value="YTH DOMAIN-CONTAINING PROTEIN 1"/>
    <property type="match status" value="1"/>
</dbReference>
<feature type="compositionally biased region" description="Acidic residues" evidence="1">
    <location>
        <begin position="90"/>
        <end position="119"/>
    </location>
</feature>
<dbReference type="PROSITE" id="PS50882">
    <property type="entry name" value="YTH"/>
    <property type="match status" value="1"/>
</dbReference>
<dbReference type="PANTHER" id="PTHR12357">
    <property type="entry name" value="YTH YT521-B HOMOLOGY DOMAIN-CONTAINING"/>
    <property type="match status" value="1"/>
</dbReference>
<feature type="compositionally biased region" description="Basic residues" evidence="1">
    <location>
        <begin position="259"/>
        <end position="270"/>
    </location>
</feature>
<dbReference type="Proteomes" id="UP000675881">
    <property type="component" value="Chromosome 9"/>
</dbReference>
<dbReference type="GO" id="GO:0000381">
    <property type="term" value="P:regulation of alternative mRNA splicing, via spliceosome"/>
    <property type="evidence" value="ECO:0007669"/>
    <property type="project" value="TreeGrafter"/>
</dbReference>
<dbReference type="OrthoDB" id="5842105at2759"/>
<gene>
    <name evidence="2" type="ORF">LSAA_15262</name>
</gene>
<sequence>MNLMDEINVEAKSSKVNRNTSVALYRIIFYYFSLCVEEMSSEGHVEGGEENILEDLLKPNAGDMFEEEVKPSSVVVPKPFINIEDHSDISESESSESEDEEDEDEEDSSSSSGDTEEENVREATPPPPTPTLDKAKKKKKSGGKSYDYATKLNYLFRDARFFVVKSNNAENIALSKAKGVWSTPPANEARFNTAFAESRNVLLIYSVKESGKFTGLARLSAKSRRDGQEIEPRVAEELCRLFSPDDTVDMTPILRKSKAAAREHRVRSKRPPSIVAPLISSSKRRRYEEEEEEDSHYSRSKYSRRRDVERHTS</sequence>
<name>A0A7R8D5M0_LEPSM</name>
<proteinExistence type="predicted"/>
<dbReference type="InterPro" id="IPR045168">
    <property type="entry name" value="YTH_prot"/>
</dbReference>
<dbReference type="Gene3D" id="3.10.590.10">
    <property type="entry name" value="ph1033 like domains"/>
    <property type="match status" value="1"/>
</dbReference>
<evidence type="ECO:0000313" key="2">
    <source>
        <dbReference type="EMBL" id="CAF3036902.1"/>
    </source>
</evidence>
<dbReference type="Pfam" id="PF04146">
    <property type="entry name" value="YTH"/>
    <property type="match status" value="1"/>
</dbReference>
<dbReference type="GO" id="GO:0000398">
    <property type="term" value="P:mRNA splicing, via spliceosome"/>
    <property type="evidence" value="ECO:0007669"/>
    <property type="project" value="TreeGrafter"/>
</dbReference>
<dbReference type="EMBL" id="HG994588">
    <property type="protein sequence ID" value="CAF3036902.1"/>
    <property type="molecule type" value="Genomic_DNA"/>
</dbReference>
<dbReference type="GO" id="GO:1990247">
    <property type="term" value="F:N6-methyladenosine-containing RNA reader activity"/>
    <property type="evidence" value="ECO:0007669"/>
    <property type="project" value="TreeGrafter"/>
</dbReference>
<keyword evidence="3" id="KW-1185">Reference proteome</keyword>
<protein>
    <submittedName>
        <fullName evidence="2">YTHDC1</fullName>
    </submittedName>
</protein>
<feature type="region of interest" description="Disordered" evidence="1">
    <location>
        <begin position="76"/>
        <end position="144"/>
    </location>
</feature>